<sequence length="301" mass="33630">MAVSKLDLTSSDSATRVSNALNLGRMARADEPLLTRLPRFRLLSTLVDRLNGVVGKNEVAKPADIESSLHFNLLGFSGAFSRSHVDYLVGTWVRCLFGSKVWMIASQMQEEDWQRFARDGCNWSPEGKGRILVLEQDDVLLMPPGLRTVHAVLTPEPSLVEGGMLWDEVTIPQILEGLLWIGKNQACTNEPVAYQLPGIIDALEQWAEQFLDTSSSEDEQDVEYTSAVRDGIRALRALGCACGLRCESSADCICKREQRRCTSWCLRHPLLQPREMRDDESAPRGARTKNKDGGSFYCMHD</sequence>
<dbReference type="Proteomes" id="UP000799537">
    <property type="component" value="Unassembled WGS sequence"/>
</dbReference>
<dbReference type="SUPFAM" id="SSF51197">
    <property type="entry name" value="Clavaminate synthase-like"/>
    <property type="match status" value="1"/>
</dbReference>
<accession>A0A6A6BY74</accession>
<dbReference type="EMBL" id="ML993682">
    <property type="protein sequence ID" value="KAF2158356.1"/>
    <property type="molecule type" value="Genomic_DNA"/>
</dbReference>
<evidence type="ECO:0000313" key="3">
    <source>
        <dbReference type="Proteomes" id="UP000799537"/>
    </source>
</evidence>
<gene>
    <name evidence="2" type="ORF">M409DRAFT_38302</name>
</gene>
<dbReference type="Gene3D" id="2.60.120.650">
    <property type="entry name" value="Cupin"/>
    <property type="match status" value="1"/>
</dbReference>
<reference evidence="2" key="1">
    <citation type="journal article" date="2020" name="Stud. Mycol.">
        <title>101 Dothideomycetes genomes: a test case for predicting lifestyles and emergence of pathogens.</title>
        <authorList>
            <person name="Haridas S."/>
            <person name="Albert R."/>
            <person name="Binder M."/>
            <person name="Bloem J."/>
            <person name="Labutti K."/>
            <person name="Salamov A."/>
            <person name="Andreopoulos B."/>
            <person name="Baker S."/>
            <person name="Barry K."/>
            <person name="Bills G."/>
            <person name="Bluhm B."/>
            <person name="Cannon C."/>
            <person name="Castanera R."/>
            <person name="Culley D."/>
            <person name="Daum C."/>
            <person name="Ezra D."/>
            <person name="Gonzalez J."/>
            <person name="Henrissat B."/>
            <person name="Kuo A."/>
            <person name="Liang C."/>
            <person name="Lipzen A."/>
            <person name="Lutzoni F."/>
            <person name="Magnuson J."/>
            <person name="Mondo S."/>
            <person name="Nolan M."/>
            <person name="Ohm R."/>
            <person name="Pangilinan J."/>
            <person name="Park H.-J."/>
            <person name="Ramirez L."/>
            <person name="Alfaro M."/>
            <person name="Sun H."/>
            <person name="Tritt A."/>
            <person name="Yoshinaga Y."/>
            <person name="Zwiers L.-H."/>
            <person name="Turgeon B."/>
            <person name="Goodwin S."/>
            <person name="Spatafora J."/>
            <person name="Crous P."/>
            <person name="Grigoriev I."/>
        </authorList>
    </citation>
    <scope>NUCLEOTIDE SEQUENCE</scope>
    <source>
        <strain evidence="2">ATCC 36951</strain>
    </source>
</reference>
<dbReference type="RefSeq" id="XP_033659245.1">
    <property type="nucleotide sequence ID" value="XM_033810900.1"/>
</dbReference>
<proteinExistence type="predicted"/>
<dbReference type="OrthoDB" id="3650322at2759"/>
<organism evidence="2 3">
    <name type="scientific">Zasmidium cellare ATCC 36951</name>
    <dbReference type="NCBI Taxonomy" id="1080233"/>
    <lineage>
        <taxon>Eukaryota</taxon>
        <taxon>Fungi</taxon>
        <taxon>Dikarya</taxon>
        <taxon>Ascomycota</taxon>
        <taxon>Pezizomycotina</taxon>
        <taxon>Dothideomycetes</taxon>
        <taxon>Dothideomycetidae</taxon>
        <taxon>Mycosphaerellales</taxon>
        <taxon>Mycosphaerellaceae</taxon>
        <taxon>Zasmidium</taxon>
    </lineage>
</organism>
<dbReference type="AlphaFoldDB" id="A0A6A6BY74"/>
<evidence type="ECO:0008006" key="4">
    <source>
        <dbReference type="Google" id="ProtNLM"/>
    </source>
</evidence>
<keyword evidence="3" id="KW-1185">Reference proteome</keyword>
<evidence type="ECO:0000313" key="2">
    <source>
        <dbReference type="EMBL" id="KAF2158356.1"/>
    </source>
</evidence>
<protein>
    <recommendedName>
        <fullName evidence="4">JmjC domain-containing protein</fullName>
    </recommendedName>
</protein>
<name>A0A6A6BY74_ZASCE</name>
<feature type="region of interest" description="Disordered" evidence="1">
    <location>
        <begin position="276"/>
        <end position="301"/>
    </location>
</feature>
<evidence type="ECO:0000256" key="1">
    <source>
        <dbReference type="SAM" id="MobiDB-lite"/>
    </source>
</evidence>
<dbReference type="GeneID" id="54564172"/>